<dbReference type="Pfam" id="PF12867">
    <property type="entry name" value="DinB_2"/>
    <property type="match status" value="1"/>
</dbReference>
<name>A0A3M8CK49_9BACL</name>
<dbReference type="Gene3D" id="1.20.120.450">
    <property type="entry name" value="dinb family like domain"/>
    <property type="match status" value="1"/>
</dbReference>
<dbReference type="EMBL" id="RHHR01000009">
    <property type="protein sequence ID" value="RNB75973.1"/>
    <property type="molecule type" value="Genomic_DNA"/>
</dbReference>
<dbReference type="Proteomes" id="UP000282028">
    <property type="component" value="Unassembled WGS sequence"/>
</dbReference>
<sequence>MNTREIIKQVAEHSDLYLREVEALSIERLTWKERDEDWSLGQMYWHLINTALYMQLSNVETCISKEQHPAVLNAGKSEVGETVFSQGAIPPIRIQVPASPQYTPLQPESKEQIVKGFQTVLQRMEETAPRLDARTSLHKVMHPGFGALDAREWFALIEMHYRHHFLQQERLKNAWTSLQA</sequence>
<gene>
    <name evidence="2" type="ORF">EDM52_05370</name>
</gene>
<comment type="caution">
    <text evidence="2">The sequence shown here is derived from an EMBL/GenBank/DDBJ whole genome shotgun (WGS) entry which is preliminary data.</text>
</comment>
<reference evidence="2 3" key="1">
    <citation type="submission" date="2018-10" db="EMBL/GenBank/DDBJ databases">
        <title>Phylogenomics of Brevibacillus.</title>
        <authorList>
            <person name="Dunlap C."/>
        </authorList>
    </citation>
    <scope>NUCLEOTIDE SEQUENCE [LARGE SCALE GENOMIC DNA]</scope>
    <source>
        <strain evidence="2 3">JCM 12215</strain>
    </source>
</reference>
<keyword evidence="3" id="KW-1185">Reference proteome</keyword>
<evidence type="ECO:0000313" key="3">
    <source>
        <dbReference type="Proteomes" id="UP000282028"/>
    </source>
</evidence>
<protein>
    <submittedName>
        <fullName evidence="2">DinB family protein</fullName>
    </submittedName>
</protein>
<dbReference type="RefSeq" id="WP_122908130.1">
    <property type="nucleotide sequence ID" value="NZ_CBCSBE010000004.1"/>
</dbReference>
<dbReference type="AlphaFoldDB" id="A0A3M8CK49"/>
<dbReference type="InterPro" id="IPR034660">
    <property type="entry name" value="DinB/YfiT-like"/>
</dbReference>
<dbReference type="SUPFAM" id="SSF109854">
    <property type="entry name" value="DinB/YfiT-like putative metalloenzymes"/>
    <property type="match status" value="1"/>
</dbReference>
<organism evidence="2 3">
    <name type="scientific">Brevibacillus invocatus</name>
    <dbReference type="NCBI Taxonomy" id="173959"/>
    <lineage>
        <taxon>Bacteria</taxon>
        <taxon>Bacillati</taxon>
        <taxon>Bacillota</taxon>
        <taxon>Bacilli</taxon>
        <taxon>Bacillales</taxon>
        <taxon>Paenibacillaceae</taxon>
        <taxon>Brevibacillus</taxon>
    </lineage>
</organism>
<evidence type="ECO:0000259" key="1">
    <source>
        <dbReference type="Pfam" id="PF12867"/>
    </source>
</evidence>
<accession>A0A3M8CK49</accession>
<proteinExistence type="predicted"/>
<dbReference type="OrthoDB" id="1495892at2"/>
<dbReference type="InterPro" id="IPR024775">
    <property type="entry name" value="DinB-like"/>
</dbReference>
<evidence type="ECO:0000313" key="2">
    <source>
        <dbReference type="EMBL" id="RNB75973.1"/>
    </source>
</evidence>
<feature type="domain" description="DinB-like" evidence="1">
    <location>
        <begin position="13"/>
        <end position="167"/>
    </location>
</feature>